<evidence type="ECO:0000313" key="5">
    <source>
        <dbReference type="EMBL" id="JAS05862.1"/>
    </source>
</evidence>
<evidence type="ECO:0000256" key="1">
    <source>
        <dbReference type="ARBA" id="ARBA00004123"/>
    </source>
</evidence>
<name>A0A1B6BX49_9HEMI</name>
<accession>A0A1B6BX49</accession>
<protein>
    <recommendedName>
        <fullName evidence="7">F-box domain-containing protein</fullName>
    </recommendedName>
</protein>
<comment type="pathway">
    <text evidence="2">Protein modification; protein ubiquitination.</text>
</comment>
<sequence>MPFISKDWRSPGEEWVKTEEGWEKKKILECGRHFSISQQDNIEGRCNENYTTADVSEYDTMTNRWLQDEEDKENMTDVVELSERVKNSDNQVLQPHCHITIKCTREIAGFNGLSDAFKRLDFRSAVHDVRRFNYICKLLDLLISHKLTALSGCAQKVLFNMLEEVAYQVSASQQNIHLLNKLLRQLRSMIDCACWGRPLGSTQLWENHLVTINRILAIANRIQIREPGDEVFPKLENLPEECVREVLLRLADHKDLEASSKAYNVMARLCDEQRIWKELCQFHFSSQQIAFILDQQTGPTDWQSIYHKLRKAFGLREEYAEMIQLCRNCRCLFWKSIGHPCIADTDPEFQEKLEDVDKNSLHVPIPPQAFFEILFTLSGL</sequence>
<dbReference type="GO" id="GO:0005634">
    <property type="term" value="C:nucleus"/>
    <property type="evidence" value="ECO:0007669"/>
    <property type="project" value="UniProtKB-SubCell"/>
</dbReference>
<reference evidence="5" key="1">
    <citation type="submission" date="2015-12" db="EMBL/GenBank/DDBJ databases">
        <title>De novo transcriptome assembly of four potential Pierce s Disease insect vectors from Arizona vineyards.</title>
        <authorList>
            <person name="Tassone E.E."/>
        </authorList>
    </citation>
    <scope>NUCLEOTIDE SEQUENCE</scope>
</reference>
<dbReference type="GO" id="GO:0016567">
    <property type="term" value="P:protein ubiquitination"/>
    <property type="evidence" value="ECO:0007669"/>
    <property type="project" value="UniProtKB-UniPathway"/>
</dbReference>
<dbReference type="UniPathway" id="UPA00143"/>
<organism evidence="5">
    <name type="scientific">Clastoptera arizonana</name>
    <name type="common">Arizona spittle bug</name>
    <dbReference type="NCBI Taxonomy" id="38151"/>
    <lineage>
        <taxon>Eukaryota</taxon>
        <taxon>Metazoa</taxon>
        <taxon>Ecdysozoa</taxon>
        <taxon>Arthropoda</taxon>
        <taxon>Hexapoda</taxon>
        <taxon>Insecta</taxon>
        <taxon>Pterygota</taxon>
        <taxon>Neoptera</taxon>
        <taxon>Paraneoptera</taxon>
        <taxon>Hemiptera</taxon>
        <taxon>Auchenorrhyncha</taxon>
        <taxon>Cercopoidea</taxon>
        <taxon>Clastopteridae</taxon>
        <taxon>Clastoptera</taxon>
    </lineage>
</organism>
<dbReference type="SUPFAM" id="SSF81383">
    <property type="entry name" value="F-box domain"/>
    <property type="match status" value="1"/>
</dbReference>
<dbReference type="GO" id="GO:0019005">
    <property type="term" value="C:SCF ubiquitin ligase complex"/>
    <property type="evidence" value="ECO:0007669"/>
    <property type="project" value="TreeGrafter"/>
</dbReference>
<keyword evidence="3" id="KW-0833">Ubl conjugation pathway</keyword>
<evidence type="ECO:0000256" key="3">
    <source>
        <dbReference type="ARBA" id="ARBA00022786"/>
    </source>
</evidence>
<evidence type="ECO:0008006" key="7">
    <source>
        <dbReference type="Google" id="ProtNLM"/>
    </source>
</evidence>
<dbReference type="InterPro" id="IPR040394">
    <property type="entry name" value="FBX25/32"/>
</dbReference>
<evidence type="ECO:0000256" key="2">
    <source>
        <dbReference type="ARBA" id="ARBA00004906"/>
    </source>
</evidence>
<dbReference type="PANTHER" id="PTHR13123">
    <property type="entry name" value="LD30288P"/>
    <property type="match status" value="1"/>
</dbReference>
<dbReference type="AlphaFoldDB" id="A0A1B6BX49"/>
<dbReference type="PANTHER" id="PTHR13123:SF7">
    <property type="entry name" value="LD30288P"/>
    <property type="match status" value="1"/>
</dbReference>
<dbReference type="EMBL" id="GEDC01021352">
    <property type="protein sequence ID" value="JAS15946.1"/>
    <property type="molecule type" value="Transcribed_RNA"/>
</dbReference>
<dbReference type="EMBL" id="GEDC01031436">
    <property type="protein sequence ID" value="JAS05862.1"/>
    <property type="molecule type" value="Transcribed_RNA"/>
</dbReference>
<evidence type="ECO:0000313" key="6">
    <source>
        <dbReference type="EMBL" id="JAS15946.1"/>
    </source>
</evidence>
<gene>
    <name evidence="6" type="ORF">g.24335</name>
    <name evidence="5" type="ORF">g.24339</name>
</gene>
<evidence type="ECO:0000256" key="4">
    <source>
        <dbReference type="ARBA" id="ARBA00023242"/>
    </source>
</evidence>
<dbReference type="InterPro" id="IPR036047">
    <property type="entry name" value="F-box-like_dom_sf"/>
</dbReference>
<keyword evidence="4" id="KW-0539">Nucleus</keyword>
<comment type="subcellular location">
    <subcellularLocation>
        <location evidence="1">Nucleus</location>
    </subcellularLocation>
</comment>
<proteinExistence type="predicted"/>
<dbReference type="GO" id="GO:0005737">
    <property type="term" value="C:cytoplasm"/>
    <property type="evidence" value="ECO:0007669"/>
    <property type="project" value="TreeGrafter"/>
</dbReference>